<comment type="similarity">
    <text evidence="1">Belongs to the TRAFAC class dynamin-like GTPase superfamily. IRG family.</text>
</comment>
<dbReference type="PANTHER" id="PTHR32341">
    <property type="entry name" value="INTERFERON-INDUCIBLE GTPASE"/>
    <property type="match status" value="1"/>
</dbReference>
<dbReference type="Pfam" id="PF05049">
    <property type="entry name" value="IIGP"/>
    <property type="match status" value="1"/>
</dbReference>
<dbReference type="Proteomes" id="UP001155660">
    <property type="component" value="Chromosome B19"/>
</dbReference>
<dbReference type="PROSITE" id="PS51716">
    <property type="entry name" value="G_IRG"/>
    <property type="match status" value="1"/>
</dbReference>
<evidence type="ECO:0000256" key="2">
    <source>
        <dbReference type="ARBA" id="ARBA00022741"/>
    </source>
</evidence>
<evidence type="ECO:0000256" key="4">
    <source>
        <dbReference type="ARBA" id="ARBA00023134"/>
    </source>
</evidence>
<reference evidence="8" key="1">
    <citation type="submission" date="2025-04" db="UniProtKB">
        <authorList>
            <consortium name="RefSeq"/>
        </authorList>
    </citation>
    <scope>IDENTIFICATION</scope>
    <source>
        <tissue evidence="8">Muscle</tissue>
    </source>
</reference>
<dbReference type="Ensembl" id="ENSCCRT00010045177.1">
    <property type="protein sequence ID" value="ENSCCRP00010041153.1"/>
    <property type="gene ID" value="ENSCCRG00010017550.1"/>
</dbReference>
<dbReference type="RefSeq" id="XP_042600766.1">
    <property type="nucleotide sequence ID" value="XM_042744832.1"/>
</dbReference>
<gene>
    <name evidence="6 8" type="primary">LOC122140612</name>
</gene>
<dbReference type="InterPro" id="IPR030385">
    <property type="entry name" value="G_IRG_dom"/>
</dbReference>
<evidence type="ECO:0000313" key="8">
    <source>
        <dbReference type="RefSeq" id="XP_042600766.1"/>
    </source>
</evidence>
<reference evidence="6" key="2">
    <citation type="submission" date="2025-05" db="UniProtKB">
        <authorList>
            <consortium name="Ensembl"/>
        </authorList>
    </citation>
    <scope>IDENTIFICATION</scope>
</reference>
<evidence type="ECO:0000313" key="6">
    <source>
        <dbReference type="Ensembl" id="ENSCCRP00010041153.1"/>
    </source>
</evidence>
<evidence type="ECO:0000256" key="1">
    <source>
        <dbReference type="ARBA" id="ARBA00005429"/>
    </source>
</evidence>
<keyword evidence="7" id="KW-1185">Reference proteome</keyword>
<evidence type="ECO:0000259" key="5">
    <source>
        <dbReference type="PROSITE" id="PS51716"/>
    </source>
</evidence>
<dbReference type="KEGG" id="ccar:122140612"/>
<dbReference type="FunFam" id="3.40.50.300:FF:000541">
    <property type="entry name" value="Immunity related GTPase M"/>
    <property type="match status" value="1"/>
</dbReference>
<dbReference type="GO" id="GO:0005525">
    <property type="term" value="F:GTP binding"/>
    <property type="evidence" value="ECO:0007669"/>
    <property type="project" value="UniProtKB-KW"/>
</dbReference>
<dbReference type="InterPro" id="IPR007743">
    <property type="entry name" value="Immunity-related_GTPase-like"/>
</dbReference>
<name>A0A8C1QHW7_CYPCA</name>
<dbReference type="Proteomes" id="UP000694427">
    <property type="component" value="Unplaced"/>
</dbReference>
<keyword evidence="4" id="KW-0342">GTP-binding</keyword>
<dbReference type="InterPro" id="IPR027417">
    <property type="entry name" value="P-loop_NTPase"/>
</dbReference>
<evidence type="ECO:0000313" key="7">
    <source>
        <dbReference type="Proteomes" id="UP000694427"/>
    </source>
</evidence>
<keyword evidence="3" id="KW-0378">Hydrolase</keyword>
<protein>
    <submittedName>
        <fullName evidence="6">Immunity-related GTPase family, f1</fullName>
    </submittedName>
    <submittedName>
        <fullName evidence="8">Interferon-inducible GTPase 5-like</fullName>
    </submittedName>
</protein>
<dbReference type="GO" id="GO:0016787">
    <property type="term" value="F:hydrolase activity"/>
    <property type="evidence" value="ECO:0007669"/>
    <property type="project" value="UniProtKB-KW"/>
</dbReference>
<organism evidence="6 7">
    <name type="scientific">Cyprinus carpio</name>
    <name type="common">Common carp</name>
    <dbReference type="NCBI Taxonomy" id="7962"/>
    <lineage>
        <taxon>Eukaryota</taxon>
        <taxon>Metazoa</taxon>
        <taxon>Chordata</taxon>
        <taxon>Craniata</taxon>
        <taxon>Vertebrata</taxon>
        <taxon>Euteleostomi</taxon>
        <taxon>Actinopterygii</taxon>
        <taxon>Neopterygii</taxon>
        <taxon>Teleostei</taxon>
        <taxon>Ostariophysi</taxon>
        <taxon>Cypriniformes</taxon>
        <taxon>Cyprinidae</taxon>
        <taxon>Cyprininae</taxon>
        <taxon>Cyprinus</taxon>
    </lineage>
</organism>
<dbReference type="GeneID" id="122140612"/>
<dbReference type="InterPro" id="IPR051515">
    <property type="entry name" value="IRG"/>
</dbReference>
<feature type="domain" description="IRG-type G" evidence="5">
    <location>
        <begin position="44"/>
        <end position="224"/>
    </location>
</feature>
<accession>A0A8C1QHW7</accession>
<dbReference type="OrthoDB" id="422720at2759"/>
<proteinExistence type="inferred from homology"/>
<sequence length="398" mass="45018">MATFEDYCVMTQEDLEGIKDSISTQDLPSAVKMIKEYLKQQDLVELNIGVTGESGSGKSTFVNAFRGLGDEEEGSAETGVVETTTEPEVYLHPKYKNVKVWDLPGIGTPNFKADEYLKRVQFKRYDFFIIIASDRFRECHTQLAKEIMRMGKKFYYVRSKTDLSIEAEKRKKNFDLKKTLDTIREDCENGLRKIGIEDPVVFLISGWELEKYDLNVLQERMEKELPQHKRRVLMLALPNITLEINDKKKKALEENIGKIAFLSACVAVFPVPGLSIAVDLAIIAVEIEKYCNAFGLDKESLEKLCEKYGKRIEIVESLIKSAWYKEICTGSIVTLLRQVSFLITEDAVESVVRFVPLLGTVAAGAMSFWAVSTMLKSALNDIAEDARNVLMGLLETEV</sequence>
<dbReference type="Gene3D" id="3.40.50.300">
    <property type="entry name" value="P-loop containing nucleotide triphosphate hydrolases"/>
    <property type="match status" value="1"/>
</dbReference>
<dbReference type="SUPFAM" id="SSF52540">
    <property type="entry name" value="P-loop containing nucleoside triphosphate hydrolases"/>
    <property type="match status" value="1"/>
</dbReference>
<dbReference type="GO" id="GO:0016020">
    <property type="term" value="C:membrane"/>
    <property type="evidence" value="ECO:0007669"/>
    <property type="project" value="InterPro"/>
</dbReference>
<keyword evidence="2" id="KW-0547">Nucleotide-binding</keyword>
<evidence type="ECO:0000256" key="3">
    <source>
        <dbReference type="ARBA" id="ARBA00022801"/>
    </source>
</evidence>
<dbReference type="PANTHER" id="PTHR32341:SF10">
    <property type="entry name" value="INTERFERON-INDUCIBLE GTPASE 5"/>
    <property type="match status" value="1"/>
</dbReference>
<dbReference type="AlphaFoldDB" id="A0A8C1QHW7"/>